<feature type="compositionally biased region" description="Basic and acidic residues" evidence="1">
    <location>
        <begin position="41"/>
        <end position="51"/>
    </location>
</feature>
<reference evidence="2 3" key="1">
    <citation type="journal article" date="2013" name="Nature">
        <title>Insights into bilaterian evolution from three spiralian genomes.</title>
        <authorList>
            <person name="Simakov O."/>
            <person name="Marletaz F."/>
            <person name="Cho S.J."/>
            <person name="Edsinger-Gonzales E."/>
            <person name="Havlak P."/>
            <person name="Hellsten U."/>
            <person name="Kuo D.H."/>
            <person name="Larsson T."/>
            <person name="Lv J."/>
            <person name="Arendt D."/>
            <person name="Savage R."/>
            <person name="Osoegawa K."/>
            <person name="de Jong P."/>
            <person name="Grimwood J."/>
            <person name="Chapman J.A."/>
            <person name="Shapiro H."/>
            <person name="Aerts A."/>
            <person name="Otillar R.P."/>
            <person name="Terry A.Y."/>
            <person name="Boore J.L."/>
            <person name="Grigoriev I.V."/>
            <person name="Lindberg D.R."/>
            <person name="Seaver E.C."/>
            <person name="Weisblat D.A."/>
            <person name="Putnam N.H."/>
            <person name="Rokhsar D.S."/>
        </authorList>
    </citation>
    <scope>NUCLEOTIDE SEQUENCE [LARGE SCALE GENOMIC DNA]</scope>
</reference>
<dbReference type="AlphaFoldDB" id="V3ZH89"/>
<dbReference type="Proteomes" id="UP000030746">
    <property type="component" value="Unassembled WGS sequence"/>
</dbReference>
<evidence type="ECO:0000313" key="2">
    <source>
        <dbReference type="EMBL" id="ESO83542.1"/>
    </source>
</evidence>
<protein>
    <submittedName>
        <fullName evidence="2">Uncharacterized protein</fullName>
    </submittedName>
</protein>
<dbReference type="CTD" id="20241094"/>
<dbReference type="KEGG" id="lgi:LOTGIDRAFT_169235"/>
<feature type="region of interest" description="Disordered" evidence="1">
    <location>
        <begin position="1"/>
        <end position="64"/>
    </location>
</feature>
<dbReference type="InterPro" id="IPR032675">
    <property type="entry name" value="LRR_dom_sf"/>
</dbReference>
<name>V3ZH89_LOTGI</name>
<dbReference type="Pfam" id="PF13516">
    <property type="entry name" value="LRR_6"/>
    <property type="match status" value="5"/>
</dbReference>
<keyword evidence="3" id="KW-1185">Reference proteome</keyword>
<dbReference type="PANTHER" id="PTHR24114">
    <property type="entry name" value="LEUCINE RICH REPEAT FAMILY PROTEIN"/>
    <property type="match status" value="1"/>
</dbReference>
<evidence type="ECO:0000313" key="3">
    <source>
        <dbReference type="Proteomes" id="UP000030746"/>
    </source>
</evidence>
<dbReference type="InterPro" id="IPR001611">
    <property type="entry name" value="Leu-rich_rpt"/>
</dbReference>
<feature type="compositionally biased region" description="Polar residues" evidence="1">
    <location>
        <begin position="1"/>
        <end position="18"/>
    </location>
</feature>
<organism evidence="2 3">
    <name type="scientific">Lottia gigantea</name>
    <name type="common">Giant owl limpet</name>
    <dbReference type="NCBI Taxonomy" id="225164"/>
    <lineage>
        <taxon>Eukaryota</taxon>
        <taxon>Metazoa</taxon>
        <taxon>Spiralia</taxon>
        <taxon>Lophotrochozoa</taxon>
        <taxon>Mollusca</taxon>
        <taxon>Gastropoda</taxon>
        <taxon>Patellogastropoda</taxon>
        <taxon>Lottioidea</taxon>
        <taxon>Lottiidae</taxon>
        <taxon>Lottia</taxon>
    </lineage>
</organism>
<dbReference type="OrthoDB" id="120976at2759"/>
<dbReference type="Gene3D" id="3.80.10.10">
    <property type="entry name" value="Ribonuclease Inhibitor"/>
    <property type="match status" value="1"/>
</dbReference>
<gene>
    <name evidence="2" type="ORF">LOTGIDRAFT_169235</name>
</gene>
<dbReference type="OMA" id="NPMTEVG"/>
<dbReference type="RefSeq" id="XP_009065798.1">
    <property type="nucleotide sequence ID" value="XM_009067550.1"/>
</dbReference>
<proteinExistence type="predicted"/>
<sequence>MSTLQQVTGIRGSNSAKTRITRRIKDNGNNKVSNSELTGLENREDSFDEYGHLSPVEDESLENKPEKLDTTDIQMKLYKRECGKLGVIPIGAFMRNPCSSELIVKHYSMGPNGAKALSIPLMLDSSLVHLDLEGNDIQDKGLAGLSEMLLESVTVKFVNLSKNNLGHKSISNVQSLLQKNRFIESIYLADNGFSDVDASAFSEILKENKTLKKLVLSNNDFGDESGLVFGNALAINETLEYLDLSWNKFRGKSAADLLKGIKENVSLKYFNLSYNGCGKTGAIEIASTLVTNSTLVELDLTDNRLTDIDVQIIVFQLDKNESLQKLRLGDNLITANGCLELIKKLKTMENLTLKELDLKNTNVNQEFLNEIEEYMKLENPMPEIKYGICPTKRDFL</sequence>
<dbReference type="InterPro" id="IPR052394">
    <property type="entry name" value="LRR-containing"/>
</dbReference>
<dbReference type="PANTHER" id="PTHR24114:SF2">
    <property type="entry name" value="F-BOX DOMAIN-CONTAINING PROTEIN-RELATED"/>
    <property type="match status" value="1"/>
</dbReference>
<evidence type="ECO:0000256" key="1">
    <source>
        <dbReference type="SAM" id="MobiDB-lite"/>
    </source>
</evidence>
<dbReference type="HOGENOM" id="CLU_620940_0_0_1"/>
<accession>V3ZH89</accession>
<dbReference type="EMBL" id="KB203660">
    <property type="protein sequence ID" value="ESO83542.1"/>
    <property type="molecule type" value="Genomic_DNA"/>
</dbReference>
<dbReference type="SUPFAM" id="SSF52047">
    <property type="entry name" value="RNI-like"/>
    <property type="match status" value="1"/>
</dbReference>
<dbReference type="GeneID" id="20241094"/>
<dbReference type="SMART" id="SM00368">
    <property type="entry name" value="LRR_RI"/>
    <property type="match status" value="7"/>
</dbReference>